<dbReference type="InterPro" id="IPR013702">
    <property type="entry name" value="FIST_domain_N"/>
</dbReference>
<sequence>MGAIAARLGRGPFAALTLFVSINADLPAILSRARQLFPSCQVTGCTTGGEISAAGYDDDQIVAIAYPVSGFAAETVVIDPVDAIDSRVVIGQLQRARLSLQQRAGGFPHELGILLIDGLSGREEHVVASLAGGLGPVPTVGGSAGDGRRFENTLVFADGRIHQRTAILTLLRARAGFRTFSYDSTRPSQTRMVVTHADPAERAILRINDEPAAGEYARLLGRPTDSLGPHVFAVHPVLVRAGGRYHVRSIKAVRDDGALIFFGAVAEGMVLTLSDESDLTGHLREVMADLGRDERPGMILGFDCIFRRIDAEARQKTGEMSQILRDNHVAGFSTFGEQFGAMHVNQTFTGVAFYGADGAP</sequence>
<dbReference type="Pfam" id="PF08495">
    <property type="entry name" value="FIST"/>
    <property type="match status" value="1"/>
</dbReference>
<gene>
    <name evidence="3" type="ORF">SAMN04489858_104129</name>
</gene>
<dbReference type="AlphaFoldDB" id="A0A1I0DHI1"/>
<dbReference type="InterPro" id="IPR019494">
    <property type="entry name" value="FIST_C"/>
</dbReference>
<dbReference type="STRING" id="364199.SAMN04489858_104129"/>
<protein>
    <submittedName>
        <fullName evidence="3">Uncharacterized conserved protein, contains FIST_N domain</fullName>
    </submittedName>
</protein>
<accession>A0A1I0DHI1</accession>
<evidence type="ECO:0000259" key="1">
    <source>
        <dbReference type="SMART" id="SM00897"/>
    </source>
</evidence>
<dbReference type="Pfam" id="PF10442">
    <property type="entry name" value="FIST_C"/>
    <property type="match status" value="1"/>
</dbReference>
<dbReference type="EMBL" id="FOHO01000004">
    <property type="protein sequence ID" value="SET31233.1"/>
    <property type="molecule type" value="Genomic_DNA"/>
</dbReference>
<name>A0A1I0DHI1_9RHOB</name>
<evidence type="ECO:0000313" key="3">
    <source>
        <dbReference type="EMBL" id="SET31233.1"/>
    </source>
</evidence>
<evidence type="ECO:0000313" key="4">
    <source>
        <dbReference type="Proteomes" id="UP000199180"/>
    </source>
</evidence>
<feature type="domain" description="FIST C-domain" evidence="2">
    <location>
        <begin position="212"/>
        <end position="341"/>
    </location>
</feature>
<evidence type="ECO:0000259" key="2">
    <source>
        <dbReference type="SMART" id="SM01204"/>
    </source>
</evidence>
<reference evidence="3 4" key="1">
    <citation type="submission" date="2016-10" db="EMBL/GenBank/DDBJ databases">
        <authorList>
            <person name="de Groot N.N."/>
        </authorList>
    </citation>
    <scope>NUCLEOTIDE SEQUENCE [LARGE SCALE GENOMIC DNA]</scope>
    <source>
        <strain evidence="3 4">DSM 17862</strain>
    </source>
</reference>
<proteinExistence type="predicted"/>
<keyword evidence="4" id="KW-1185">Reference proteome</keyword>
<dbReference type="SMART" id="SM00897">
    <property type="entry name" value="FIST"/>
    <property type="match status" value="1"/>
</dbReference>
<organism evidence="3 4">
    <name type="scientific">Paracoccus homiensis</name>
    <dbReference type="NCBI Taxonomy" id="364199"/>
    <lineage>
        <taxon>Bacteria</taxon>
        <taxon>Pseudomonadati</taxon>
        <taxon>Pseudomonadota</taxon>
        <taxon>Alphaproteobacteria</taxon>
        <taxon>Rhodobacterales</taxon>
        <taxon>Paracoccaceae</taxon>
        <taxon>Paracoccus</taxon>
    </lineage>
</organism>
<dbReference type="PANTHER" id="PTHR40252:SF2">
    <property type="entry name" value="BLR0328 PROTEIN"/>
    <property type="match status" value="1"/>
</dbReference>
<dbReference type="SMART" id="SM01204">
    <property type="entry name" value="FIST_C"/>
    <property type="match status" value="1"/>
</dbReference>
<dbReference type="PANTHER" id="PTHR40252">
    <property type="entry name" value="BLR0328 PROTEIN"/>
    <property type="match status" value="1"/>
</dbReference>
<dbReference type="Proteomes" id="UP000199180">
    <property type="component" value="Unassembled WGS sequence"/>
</dbReference>
<feature type="domain" description="FIST" evidence="1">
    <location>
        <begin position="11"/>
        <end position="211"/>
    </location>
</feature>